<organism evidence="3 4">
    <name type="scientific">Rhodococcus oryzae</name>
    <dbReference type="NCBI Taxonomy" id="2571143"/>
    <lineage>
        <taxon>Bacteria</taxon>
        <taxon>Bacillati</taxon>
        <taxon>Actinomycetota</taxon>
        <taxon>Actinomycetes</taxon>
        <taxon>Mycobacteriales</taxon>
        <taxon>Nocardiaceae</taxon>
        <taxon>Rhodococcus</taxon>
    </lineage>
</organism>
<comment type="caution">
    <text evidence="3">The sequence shown here is derived from an EMBL/GenBank/DDBJ whole genome shotgun (WGS) entry which is preliminary data.</text>
</comment>
<evidence type="ECO:0000256" key="1">
    <source>
        <dbReference type="SAM" id="MobiDB-lite"/>
    </source>
</evidence>
<dbReference type="InterPro" id="IPR003870">
    <property type="entry name" value="DUF222"/>
</dbReference>
<dbReference type="InterPro" id="IPR003615">
    <property type="entry name" value="HNH_nuc"/>
</dbReference>
<keyword evidence="4" id="KW-1185">Reference proteome</keyword>
<reference evidence="3 4" key="1">
    <citation type="submission" date="2019-04" db="EMBL/GenBank/DDBJ databases">
        <title>Rhodococcus oryzae sp. nov., a novel actinomycete isolated from rhizosphere soil of rice (Oryza sativa L.).</title>
        <authorList>
            <person name="Li C."/>
        </authorList>
    </citation>
    <scope>NUCLEOTIDE SEQUENCE [LARGE SCALE GENOMIC DNA]</scope>
    <source>
        <strain evidence="3 4">NEAU-CX67</strain>
    </source>
</reference>
<dbReference type="Pfam" id="PF02720">
    <property type="entry name" value="DUF222"/>
    <property type="match status" value="1"/>
</dbReference>
<name>A0ABY2RQQ2_9NOCA</name>
<sequence>MGDARLLARTYPGTGAASDRSRHPRLNPLGIILSVVPRRLVHMFDTGGFRGGAGEGARGVERPVDFEDGAAALSALREYGRAENIAAAHKVLTAAAFARRQFAHEVDLFGEEFAYRAGRSAEMETSLALGVSAFTAERYVAVGNALDLRLPLIRAVFVSGRVDFPRVFAIVDATAEISDATLALMEGHLADAALYLTPKKLVAEVMRELIRINPAEAEELRKRKERHSRRVSVTADLHGMAQVYATLTAAEGRTLDSLILEIAGTVCREDPRTVDNLRTDAFMALVHGETYLHCQCGRDDCPTALLPRPERPKPEVHIHIDLESLLRLADRPGHLEGHGPIDPELARLLAGDATWQAVITDARRIQAERSAAGGDEGENGSDVESESNEPQHQPWVGGEPPDRVPDCPPRETKGDSGSGDSSASSPPPGVPARYRLRRRRAGQLPPQQDAPPRSDAGPREPRITDILDAITANPALLDGQHPDGHGGYAHPPRGALTYRPSNAVRTAVFDKYDTCTFPGCTVKARDCQFDHIVEFDPDNPYAGGWTIESNGEPACIWHHQAKTDRLFRVVRLDGDVIAWVGAHGAIGVTLPLPVAQRPSARTKKPAARPTSRPPLAPPPPPEPPDLGIYEPTWWETHMHPTDLPPTLPELATITDPAHLARCAQLRAHHAEHLAILGERLRYQPPPF</sequence>
<protein>
    <submittedName>
        <fullName evidence="3">DUF222 domain-containing protein</fullName>
    </submittedName>
</protein>
<feature type="region of interest" description="Disordered" evidence="1">
    <location>
        <begin position="368"/>
        <end position="460"/>
    </location>
</feature>
<evidence type="ECO:0000259" key="2">
    <source>
        <dbReference type="Pfam" id="PF02720"/>
    </source>
</evidence>
<feature type="domain" description="DUF222" evidence="2">
    <location>
        <begin position="95"/>
        <end position="361"/>
    </location>
</feature>
<dbReference type="EMBL" id="SUMD01000001">
    <property type="protein sequence ID" value="TJZ81399.1"/>
    <property type="molecule type" value="Genomic_DNA"/>
</dbReference>
<accession>A0ABY2RQQ2</accession>
<feature type="region of interest" description="Disordered" evidence="1">
    <location>
        <begin position="1"/>
        <end position="22"/>
    </location>
</feature>
<dbReference type="CDD" id="cd00085">
    <property type="entry name" value="HNHc"/>
    <property type="match status" value="1"/>
</dbReference>
<feature type="compositionally biased region" description="Basic and acidic residues" evidence="1">
    <location>
        <begin position="400"/>
        <end position="414"/>
    </location>
</feature>
<evidence type="ECO:0000313" key="3">
    <source>
        <dbReference type="EMBL" id="TJZ81399.1"/>
    </source>
</evidence>
<evidence type="ECO:0000313" key="4">
    <source>
        <dbReference type="Proteomes" id="UP000305109"/>
    </source>
</evidence>
<feature type="compositionally biased region" description="Pro residues" evidence="1">
    <location>
        <begin position="611"/>
        <end position="624"/>
    </location>
</feature>
<proteinExistence type="predicted"/>
<dbReference type="Proteomes" id="UP000305109">
    <property type="component" value="Unassembled WGS sequence"/>
</dbReference>
<gene>
    <name evidence="3" type="ORF">FCG67_01835</name>
</gene>
<feature type="compositionally biased region" description="Acidic residues" evidence="1">
    <location>
        <begin position="375"/>
        <end position="387"/>
    </location>
</feature>
<feature type="region of interest" description="Disordered" evidence="1">
    <location>
        <begin position="597"/>
        <end position="630"/>
    </location>
</feature>